<gene>
    <name evidence="1" type="ORF">CAE01nite_13110</name>
</gene>
<dbReference type="EMBL" id="BJYY01000010">
    <property type="protein sequence ID" value="GEO33586.1"/>
    <property type="molecule type" value="Genomic_DNA"/>
</dbReference>
<evidence type="ECO:0000313" key="2">
    <source>
        <dbReference type="Proteomes" id="UP000321181"/>
    </source>
</evidence>
<dbReference type="AlphaFoldDB" id="A0A512DAS0"/>
<protein>
    <submittedName>
        <fullName evidence="1">Uncharacterized protein</fullName>
    </submittedName>
</protein>
<evidence type="ECO:0000313" key="1">
    <source>
        <dbReference type="EMBL" id="GEO33586.1"/>
    </source>
</evidence>
<proteinExistence type="predicted"/>
<dbReference type="RefSeq" id="WP_146901742.1">
    <property type="nucleotide sequence ID" value="NZ_BAAARM010000002.1"/>
</dbReference>
<dbReference type="Proteomes" id="UP000321181">
    <property type="component" value="Unassembled WGS sequence"/>
</dbReference>
<sequence>MEVDWSRWRRTPRGYELIPPSRCPKGHRWTTDGPGRPTQRSVTCTCTIERRHLVWVCPACGTYCAQGCTDVGGWATSTVPVGVSADRRATL</sequence>
<reference evidence="1 2" key="1">
    <citation type="submission" date="2019-07" db="EMBL/GenBank/DDBJ databases">
        <title>Whole genome shotgun sequence of Cellulomonas aerilata NBRC 106308.</title>
        <authorList>
            <person name="Hosoyama A."/>
            <person name="Uohara A."/>
            <person name="Ohji S."/>
            <person name="Ichikawa N."/>
        </authorList>
    </citation>
    <scope>NUCLEOTIDE SEQUENCE [LARGE SCALE GENOMIC DNA]</scope>
    <source>
        <strain evidence="1 2">NBRC 106308</strain>
    </source>
</reference>
<organism evidence="1 2">
    <name type="scientific">Cellulomonas aerilata</name>
    <dbReference type="NCBI Taxonomy" id="515326"/>
    <lineage>
        <taxon>Bacteria</taxon>
        <taxon>Bacillati</taxon>
        <taxon>Actinomycetota</taxon>
        <taxon>Actinomycetes</taxon>
        <taxon>Micrococcales</taxon>
        <taxon>Cellulomonadaceae</taxon>
        <taxon>Cellulomonas</taxon>
    </lineage>
</organism>
<comment type="caution">
    <text evidence="1">The sequence shown here is derived from an EMBL/GenBank/DDBJ whole genome shotgun (WGS) entry which is preliminary data.</text>
</comment>
<name>A0A512DAS0_9CELL</name>
<dbReference type="OrthoDB" id="4826246at2"/>
<accession>A0A512DAS0</accession>
<keyword evidence="2" id="KW-1185">Reference proteome</keyword>